<dbReference type="GO" id="GO:0004674">
    <property type="term" value="F:protein serine/threonine kinase activity"/>
    <property type="evidence" value="ECO:0007669"/>
    <property type="project" value="TreeGrafter"/>
</dbReference>
<feature type="region of interest" description="Disordered" evidence="1">
    <location>
        <begin position="565"/>
        <end position="621"/>
    </location>
</feature>
<accession>A0A6A5K6I6</accession>
<sequence length="621" mass="71555">MEAPLIRVNSVAPKSESDDEVVIPEFSPETARKSHDYKNLGVLLRKNGYQHHDKNHSWFWSDNLLKRILSEKHIFEELAEYEKKHKKLKGQDIQLLTDAIMFSGEGDSSAATGSCYLKIFAMLVLISEGHCIGDFIHEKVCDDDTPLVACTTSDSWDSMLSRRQSPDRPLDCLRDWDIDKREMFIKWQHILNVVYLGLDGKNRIQHLVLDSKVVFPWLKYRGGQEGGYGSVYRAVAPPDCHGFKDVLGSIVFNNCFAVKVLRHKDEERMKEEETHFWKEVDMLKRFSGLFHAHLVTLLMTWRIQDRHYFLFPWAPCDLEAYWKTEENWSVDRQTGCVERDTMCWISKQVLGIAEALFSIHNPIHLKEAKFGRHGDLKPENILWYESPEHPKGILVIADFGLGSFNSAKSRSNIPGEAIPVTPNYRPPECDLEGGKISRSFDIWTLGCLLLELTCWVLGGDELRGKFEDERTTLYITGCQTDIFFDVKKEENSEDYVVKRKKEVTEWIIKLHNHPACTQYFHRLLDIIEEDMLLVLTPTKERIACSALVDEIRKMHDKVTDITYSQKPCPEKRKPKKDLAFKGPLNQTARRNIQRGGGEGLGVHRGEVRKSKDPDQLRALGP</sequence>
<evidence type="ECO:0000313" key="4">
    <source>
        <dbReference type="Proteomes" id="UP000800040"/>
    </source>
</evidence>
<dbReference type="Gene3D" id="3.30.200.20">
    <property type="entry name" value="Phosphorylase Kinase, domain 1"/>
    <property type="match status" value="1"/>
</dbReference>
<evidence type="ECO:0000313" key="3">
    <source>
        <dbReference type="EMBL" id="KAF1833335.1"/>
    </source>
</evidence>
<dbReference type="Proteomes" id="UP000800040">
    <property type="component" value="Unassembled WGS sequence"/>
</dbReference>
<dbReference type="SMART" id="SM00220">
    <property type="entry name" value="S_TKc"/>
    <property type="match status" value="1"/>
</dbReference>
<dbReference type="AlphaFoldDB" id="A0A6A5K6I6"/>
<evidence type="ECO:0000256" key="1">
    <source>
        <dbReference type="SAM" id="MobiDB-lite"/>
    </source>
</evidence>
<feature type="compositionally biased region" description="Basic and acidic residues" evidence="1">
    <location>
        <begin position="601"/>
        <end position="615"/>
    </location>
</feature>
<dbReference type="InterPro" id="IPR011009">
    <property type="entry name" value="Kinase-like_dom_sf"/>
</dbReference>
<feature type="domain" description="Protein kinase" evidence="2">
    <location>
        <begin position="217"/>
        <end position="558"/>
    </location>
</feature>
<reference evidence="3" key="1">
    <citation type="submission" date="2020-01" db="EMBL/GenBank/DDBJ databases">
        <authorList>
            <consortium name="DOE Joint Genome Institute"/>
            <person name="Haridas S."/>
            <person name="Albert R."/>
            <person name="Binder M."/>
            <person name="Bloem J."/>
            <person name="Labutti K."/>
            <person name="Salamov A."/>
            <person name="Andreopoulos B."/>
            <person name="Baker S.E."/>
            <person name="Barry K."/>
            <person name="Bills G."/>
            <person name="Bluhm B.H."/>
            <person name="Cannon C."/>
            <person name="Castanera R."/>
            <person name="Culley D.E."/>
            <person name="Daum C."/>
            <person name="Ezra D."/>
            <person name="Gonzalez J.B."/>
            <person name="Henrissat B."/>
            <person name="Kuo A."/>
            <person name="Liang C."/>
            <person name="Lipzen A."/>
            <person name="Lutzoni F."/>
            <person name="Magnuson J."/>
            <person name="Mondo S."/>
            <person name="Nolan M."/>
            <person name="Ohm R."/>
            <person name="Pangilinan J."/>
            <person name="Park H.-J."/>
            <person name="Ramirez L."/>
            <person name="Alfaro M."/>
            <person name="Sun H."/>
            <person name="Tritt A."/>
            <person name="Yoshinaga Y."/>
            <person name="Zwiers L.-H."/>
            <person name="Turgeon B.G."/>
            <person name="Goodwin S.B."/>
            <person name="Spatafora J.W."/>
            <person name="Crous P.W."/>
            <person name="Grigoriev I.V."/>
        </authorList>
    </citation>
    <scope>NUCLEOTIDE SEQUENCE</scope>
    <source>
        <strain evidence="3">P77</strain>
    </source>
</reference>
<evidence type="ECO:0000259" key="2">
    <source>
        <dbReference type="PROSITE" id="PS50011"/>
    </source>
</evidence>
<dbReference type="PROSITE" id="PS50011">
    <property type="entry name" value="PROTEIN_KINASE_DOM"/>
    <property type="match status" value="1"/>
</dbReference>
<protein>
    <submittedName>
        <fullName evidence="3">Kinase-like protein</fullName>
    </submittedName>
</protein>
<dbReference type="PANTHER" id="PTHR24359:SF37">
    <property type="entry name" value="PROTEIN KINASE DOMAIN-CONTAINING PROTEIN"/>
    <property type="match status" value="1"/>
</dbReference>
<gene>
    <name evidence="3" type="ORF">BDW02DRAFT_599133</name>
</gene>
<dbReference type="SUPFAM" id="SSF56112">
    <property type="entry name" value="Protein kinase-like (PK-like)"/>
    <property type="match status" value="1"/>
</dbReference>
<dbReference type="PANTHER" id="PTHR24359">
    <property type="entry name" value="SERINE/THREONINE-PROTEIN KINASE SBK1"/>
    <property type="match status" value="1"/>
</dbReference>
<dbReference type="Pfam" id="PF00069">
    <property type="entry name" value="Pkinase"/>
    <property type="match status" value="1"/>
</dbReference>
<dbReference type="CDD" id="cd00180">
    <property type="entry name" value="PKc"/>
    <property type="match status" value="1"/>
</dbReference>
<dbReference type="EMBL" id="ML975320">
    <property type="protein sequence ID" value="KAF1833335.1"/>
    <property type="molecule type" value="Genomic_DNA"/>
</dbReference>
<keyword evidence="3" id="KW-0418">Kinase</keyword>
<keyword evidence="3" id="KW-0808">Transferase</keyword>
<dbReference type="Gene3D" id="1.10.510.10">
    <property type="entry name" value="Transferase(Phosphotransferase) domain 1"/>
    <property type="match status" value="1"/>
</dbReference>
<organism evidence="3 4">
    <name type="scientific">Decorospora gaudefroyi</name>
    <dbReference type="NCBI Taxonomy" id="184978"/>
    <lineage>
        <taxon>Eukaryota</taxon>
        <taxon>Fungi</taxon>
        <taxon>Dikarya</taxon>
        <taxon>Ascomycota</taxon>
        <taxon>Pezizomycotina</taxon>
        <taxon>Dothideomycetes</taxon>
        <taxon>Pleosporomycetidae</taxon>
        <taxon>Pleosporales</taxon>
        <taxon>Pleosporineae</taxon>
        <taxon>Pleosporaceae</taxon>
        <taxon>Decorospora</taxon>
    </lineage>
</organism>
<keyword evidence="4" id="KW-1185">Reference proteome</keyword>
<feature type="compositionally biased region" description="Basic and acidic residues" evidence="1">
    <location>
        <begin position="568"/>
        <end position="579"/>
    </location>
</feature>
<dbReference type="GO" id="GO:0005524">
    <property type="term" value="F:ATP binding"/>
    <property type="evidence" value="ECO:0007669"/>
    <property type="project" value="InterPro"/>
</dbReference>
<proteinExistence type="predicted"/>
<dbReference type="OrthoDB" id="1046782at2759"/>
<name>A0A6A5K6I6_9PLEO</name>
<dbReference type="InterPro" id="IPR000719">
    <property type="entry name" value="Prot_kinase_dom"/>
</dbReference>